<reference evidence="1 2" key="1">
    <citation type="submission" date="2018-08" db="EMBL/GenBank/DDBJ databases">
        <title>A genome reference for cultivated species of the human gut microbiota.</title>
        <authorList>
            <person name="Zou Y."/>
            <person name="Xue W."/>
            <person name="Luo G."/>
        </authorList>
    </citation>
    <scope>NUCLEOTIDE SEQUENCE [LARGE SCALE GENOMIC DNA]</scope>
    <source>
        <strain evidence="1 2">AM23-3</strain>
    </source>
</reference>
<comment type="caution">
    <text evidence="1">The sequence shown here is derived from an EMBL/GenBank/DDBJ whole genome shotgun (WGS) entry which is preliminary data.</text>
</comment>
<sequence>TASWSYGKYFSDLGCAHEAAGPEIIEDASVRWVKEDIREKLKAQEIEPTEFNVQSVIMGDSRLWERPLDRDFRDNMIASRNDDLDARVAILKENGNFKNVDTAMPVESLDDLEQYRSDRLTDKVTSLKDSLDAQYKADERGRVFDRPCQVLDDGDLDEH</sequence>
<gene>
    <name evidence="1" type="ORF">DW656_18090</name>
</gene>
<evidence type="ECO:0000313" key="2">
    <source>
        <dbReference type="Proteomes" id="UP000284579"/>
    </source>
</evidence>
<name>A0A3R6FFQ3_9FIRM</name>
<evidence type="ECO:0000313" key="1">
    <source>
        <dbReference type="EMBL" id="RHF77048.1"/>
    </source>
</evidence>
<dbReference type="EMBL" id="QRHO01000097">
    <property type="protein sequence ID" value="RHF77048.1"/>
    <property type="molecule type" value="Genomic_DNA"/>
</dbReference>
<feature type="non-terminal residue" evidence="1">
    <location>
        <position position="1"/>
    </location>
</feature>
<proteinExistence type="predicted"/>
<dbReference type="AlphaFoldDB" id="A0A3R6FFQ3"/>
<protein>
    <submittedName>
        <fullName evidence="1">Uncharacterized protein</fullName>
    </submittedName>
</protein>
<accession>A0A3R6FFQ3</accession>
<dbReference type="Proteomes" id="UP000284579">
    <property type="component" value="Unassembled WGS sequence"/>
</dbReference>
<dbReference type="RefSeq" id="WP_182438695.1">
    <property type="nucleotide sequence ID" value="NZ_QRHO01000097.1"/>
</dbReference>
<organism evidence="1 2">
    <name type="scientific">Coprococcus comes</name>
    <dbReference type="NCBI Taxonomy" id="410072"/>
    <lineage>
        <taxon>Bacteria</taxon>
        <taxon>Bacillati</taxon>
        <taxon>Bacillota</taxon>
        <taxon>Clostridia</taxon>
        <taxon>Lachnospirales</taxon>
        <taxon>Lachnospiraceae</taxon>
        <taxon>Coprococcus</taxon>
    </lineage>
</organism>